<comment type="caution">
    <text evidence="10">The sequence shown here is derived from an EMBL/GenBank/DDBJ whole genome shotgun (WGS) entry which is preliminary data.</text>
</comment>
<evidence type="ECO:0000256" key="2">
    <source>
        <dbReference type="ARBA" id="ARBA00012438"/>
    </source>
</evidence>
<feature type="transmembrane region" description="Helical" evidence="8">
    <location>
        <begin position="85"/>
        <end position="106"/>
    </location>
</feature>
<keyword evidence="11" id="KW-1185">Reference proteome</keyword>
<feature type="transmembrane region" description="Helical" evidence="8">
    <location>
        <begin position="118"/>
        <end position="141"/>
    </location>
</feature>
<dbReference type="Pfam" id="PF00512">
    <property type="entry name" value="HisKA"/>
    <property type="match status" value="1"/>
</dbReference>
<feature type="region of interest" description="Disordered" evidence="7">
    <location>
        <begin position="495"/>
        <end position="526"/>
    </location>
</feature>
<keyword evidence="4" id="KW-0808">Transferase</keyword>
<dbReference type="SUPFAM" id="SSF47384">
    <property type="entry name" value="Homodimeric domain of signal transducing histidine kinase"/>
    <property type="match status" value="1"/>
</dbReference>
<evidence type="ECO:0000256" key="7">
    <source>
        <dbReference type="SAM" id="MobiDB-lite"/>
    </source>
</evidence>
<protein>
    <recommendedName>
        <fullName evidence="2">histidine kinase</fullName>
        <ecNumber evidence="2">2.7.13.3</ecNumber>
    </recommendedName>
</protein>
<dbReference type="EMBL" id="JAMQON010000006">
    <property type="protein sequence ID" value="MDS0261365.1"/>
    <property type="molecule type" value="Genomic_DNA"/>
</dbReference>
<dbReference type="SUPFAM" id="SSF55785">
    <property type="entry name" value="PYP-like sensor domain (PAS domain)"/>
    <property type="match status" value="1"/>
</dbReference>
<keyword evidence="10" id="KW-0547">Nucleotide-binding</keyword>
<feature type="domain" description="Histidine kinase" evidence="9">
    <location>
        <begin position="378"/>
        <end position="606"/>
    </location>
</feature>
<dbReference type="SUPFAM" id="SSF55874">
    <property type="entry name" value="ATPase domain of HSP90 chaperone/DNA topoisomerase II/histidine kinase"/>
    <property type="match status" value="1"/>
</dbReference>
<dbReference type="Proteomes" id="UP001259659">
    <property type="component" value="Unassembled WGS sequence"/>
</dbReference>
<feature type="transmembrane region" description="Helical" evidence="8">
    <location>
        <begin position="22"/>
        <end position="42"/>
    </location>
</feature>
<organism evidence="10 11">
    <name type="scientific">Haloarcula saliterrae</name>
    <dbReference type="NCBI Taxonomy" id="2950534"/>
    <lineage>
        <taxon>Archaea</taxon>
        <taxon>Methanobacteriati</taxon>
        <taxon>Methanobacteriota</taxon>
        <taxon>Stenosarchaea group</taxon>
        <taxon>Halobacteria</taxon>
        <taxon>Halobacteriales</taxon>
        <taxon>Haloarculaceae</taxon>
        <taxon>Haloarcula</taxon>
    </lineage>
</organism>
<dbReference type="SMART" id="SM00387">
    <property type="entry name" value="HATPase_c"/>
    <property type="match status" value="1"/>
</dbReference>
<dbReference type="InterPro" id="IPR031621">
    <property type="entry name" value="HisKA_7TM"/>
</dbReference>
<dbReference type="GO" id="GO:0005524">
    <property type="term" value="F:ATP binding"/>
    <property type="evidence" value="ECO:0007669"/>
    <property type="project" value="UniProtKB-KW"/>
</dbReference>
<keyword evidence="6" id="KW-0902">Two-component regulatory system</keyword>
<dbReference type="InterPro" id="IPR013656">
    <property type="entry name" value="PAS_4"/>
</dbReference>
<dbReference type="Gene3D" id="1.10.287.130">
    <property type="match status" value="1"/>
</dbReference>
<evidence type="ECO:0000256" key="3">
    <source>
        <dbReference type="ARBA" id="ARBA00022553"/>
    </source>
</evidence>
<dbReference type="InterPro" id="IPR036890">
    <property type="entry name" value="HATPase_C_sf"/>
</dbReference>
<dbReference type="InterPro" id="IPR003594">
    <property type="entry name" value="HATPase_dom"/>
</dbReference>
<keyword evidence="5" id="KW-0418">Kinase</keyword>
<evidence type="ECO:0000259" key="9">
    <source>
        <dbReference type="PROSITE" id="PS50109"/>
    </source>
</evidence>
<evidence type="ECO:0000256" key="4">
    <source>
        <dbReference type="ARBA" id="ARBA00022679"/>
    </source>
</evidence>
<feature type="transmembrane region" description="Helical" evidence="8">
    <location>
        <begin position="195"/>
        <end position="215"/>
    </location>
</feature>
<accession>A0ABU2FI36</accession>
<keyword evidence="3" id="KW-0597">Phosphoprotein</keyword>
<dbReference type="Pfam" id="PF02518">
    <property type="entry name" value="HATPase_c"/>
    <property type="match status" value="1"/>
</dbReference>
<dbReference type="RefSeq" id="WP_310921192.1">
    <property type="nucleotide sequence ID" value="NZ_JAMQON010000006.1"/>
</dbReference>
<feature type="transmembrane region" description="Helical" evidence="8">
    <location>
        <begin position="161"/>
        <end position="183"/>
    </location>
</feature>
<evidence type="ECO:0000256" key="5">
    <source>
        <dbReference type="ARBA" id="ARBA00022777"/>
    </source>
</evidence>
<evidence type="ECO:0000256" key="6">
    <source>
        <dbReference type="ARBA" id="ARBA00023012"/>
    </source>
</evidence>
<dbReference type="SMART" id="SM00388">
    <property type="entry name" value="HisKA"/>
    <property type="match status" value="1"/>
</dbReference>
<keyword evidence="8" id="KW-1133">Transmembrane helix</keyword>
<dbReference type="InterPro" id="IPR035965">
    <property type="entry name" value="PAS-like_dom_sf"/>
</dbReference>
<feature type="transmembrane region" description="Helical" evidence="8">
    <location>
        <begin position="227"/>
        <end position="246"/>
    </location>
</feature>
<evidence type="ECO:0000313" key="10">
    <source>
        <dbReference type="EMBL" id="MDS0261365.1"/>
    </source>
</evidence>
<comment type="catalytic activity">
    <reaction evidence="1">
        <text>ATP + protein L-histidine = ADP + protein N-phospho-L-histidine.</text>
        <dbReference type="EC" id="2.7.13.3"/>
    </reaction>
</comment>
<reference evidence="10 11" key="1">
    <citation type="submission" date="2022-06" db="EMBL/GenBank/DDBJ databases">
        <title>Haloarcula sp. a new haloarchaeum isolate from saline soil.</title>
        <authorList>
            <person name="Strakova D."/>
            <person name="Galisteo C."/>
            <person name="Sanchez-Porro C."/>
            <person name="Ventosa A."/>
        </authorList>
    </citation>
    <scope>NUCLEOTIDE SEQUENCE [LARGE SCALE GENOMIC DNA]</scope>
    <source>
        <strain evidence="10 11">S1CR25-12</strain>
    </source>
</reference>
<keyword evidence="8" id="KW-0472">Membrane</keyword>
<dbReference type="InterPro" id="IPR004358">
    <property type="entry name" value="Sig_transdc_His_kin-like_C"/>
</dbReference>
<feature type="transmembrane region" description="Helical" evidence="8">
    <location>
        <begin position="54"/>
        <end position="73"/>
    </location>
</feature>
<gene>
    <name evidence="10" type="ORF">NDI56_18345</name>
</gene>
<name>A0ABU2FI36_9EURY</name>
<dbReference type="PANTHER" id="PTHR43711:SF1">
    <property type="entry name" value="HISTIDINE KINASE 1"/>
    <property type="match status" value="1"/>
</dbReference>
<keyword evidence="10" id="KW-0067">ATP-binding</keyword>
<dbReference type="Gene3D" id="3.30.565.10">
    <property type="entry name" value="Histidine kinase-like ATPase, C-terminal domain"/>
    <property type="match status" value="1"/>
</dbReference>
<evidence type="ECO:0000256" key="1">
    <source>
        <dbReference type="ARBA" id="ARBA00000085"/>
    </source>
</evidence>
<dbReference type="PRINTS" id="PR00344">
    <property type="entry name" value="BCTRLSENSOR"/>
</dbReference>
<dbReference type="PANTHER" id="PTHR43711">
    <property type="entry name" value="TWO-COMPONENT HISTIDINE KINASE"/>
    <property type="match status" value="1"/>
</dbReference>
<dbReference type="PROSITE" id="PS50109">
    <property type="entry name" value="HIS_KIN"/>
    <property type="match status" value="1"/>
</dbReference>
<proteinExistence type="predicted"/>
<dbReference type="Gene3D" id="3.30.450.20">
    <property type="entry name" value="PAS domain"/>
    <property type="match status" value="1"/>
</dbReference>
<feature type="compositionally biased region" description="Polar residues" evidence="7">
    <location>
        <begin position="510"/>
        <end position="522"/>
    </location>
</feature>
<keyword evidence="8" id="KW-0812">Transmembrane</keyword>
<evidence type="ECO:0000313" key="11">
    <source>
        <dbReference type="Proteomes" id="UP001259659"/>
    </source>
</evidence>
<dbReference type="EC" id="2.7.13.3" evidence="2"/>
<evidence type="ECO:0000256" key="8">
    <source>
        <dbReference type="SAM" id="Phobius"/>
    </source>
</evidence>
<dbReference type="InterPro" id="IPR036097">
    <property type="entry name" value="HisK_dim/P_sf"/>
</dbReference>
<dbReference type="CDD" id="cd00082">
    <property type="entry name" value="HisKA"/>
    <property type="match status" value="1"/>
</dbReference>
<sequence>MSEGGLVGQTGGAVTAVHPIEAVYLSLLVVSIVGFALMNVWVERGRSTARIRAVVPLHIVAMLWAGVAALELLAADQQLSRWLVYLRTVFSYLTVVAFVYFGTVYSGRSTSLRRPFNALFVGGMATGLLGLVTQPWLGLHFDPLVFTTDPFPYYRTGFGPLWLFGFFWSYVGIGAALYYLAELVVTSQHRSSRPLVVYSAGILLGLVPSAFTVTGRVPTLPGYDHTVLGLSIVGVATFVGAWLGMVRITPISRDRLLGTTGDGLLVRDDTGQVVDLNPEARRFLVGDGNPIGSPLAVVAPVLADAIAADGDGFESAARTGRTVEFTHDDRRYSAVVSPVTDGDTVAGSALLIRDVTERYENRRELRRQNRQLDEFARSISHHLRNPLQVAAGQTELVRQRLADSGADPVDRDRLDDLDGALDRMETIITDLRTLAEQGKSVESTEVVGFGDAVRTAWSHVDTGEATLAVDVDGTIRADESRLLSILENLVRNSVEHGSTSNRTQSDDSVAHGSTSAGSQTRQDSVEHGGVAITVRLTDDGFVFEDDGPGIDADHDRLFEYGYTTSSEGTGLGLSIVETMAQSHGWAVRVDPAHDGARFVVSGAVTAVGNTESGR</sequence>
<dbReference type="Pfam" id="PF16927">
    <property type="entry name" value="HisKA_7TM"/>
    <property type="match status" value="1"/>
</dbReference>
<dbReference type="InterPro" id="IPR005467">
    <property type="entry name" value="His_kinase_dom"/>
</dbReference>
<dbReference type="InterPro" id="IPR003661">
    <property type="entry name" value="HisK_dim/P_dom"/>
</dbReference>
<dbReference type="InterPro" id="IPR050736">
    <property type="entry name" value="Sensor_HK_Regulatory"/>
</dbReference>
<dbReference type="Pfam" id="PF08448">
    <property type="entry name" value="PAS_4"/>
    <property type="match status" value="1"/>
</dbReference>